<gene>
    <name evidence="2" type="ORF">TW77_18175</name>
</gene>
<accession>A0A0F4QJ96</accession>
<dbReference type="InterPro" id="IPR041698">
    <property type="entry name" value="Methyltransf_25"/>
</dbReference>
<organism evidence="2 3">
    <name type="scientific">Pseudoalteromonas rubra</name>
    <dbReference type="NCBI Taxonomy" id="43658"/>
    <lineage>
        <taxon>Bacteria</taxon>
        <taxon>Pseudomonadati</taxon>
        <taxon>Pseudomonadota</taxon>
        <taxon>Gammaproteobacteria</taxon>
        <taxon>Alteromonadales</taxon>
        <taxon>Pseudoalteromonadaceae</taxon>
        <taxon>Pseudoalteromonas</taxon>
    </lineage>
</organism>
<dbReference type="Proteomes" id="UP000033452">
    <property type="component" value="Unassembled WGS sequence"/>
</dbReference>
<protein>
    <recommendedName>
        <fullName evidence="1">Methyltransferase domain-containing protein</fullName>
    </recommendedName>
</protein>
<dbReference type="RefSeq" id="WP_046006400.1">
    <property type="nucleotide sequence ID" value="NZ_JXYA01000045.1"/>
</dbReference>
<dbReference type="InterPro" id="IPR029063">
    <property type="entry name" value="SAM-dependent_MTases_sf"/>
</dbReference>
<evidence type="ECO:0000259" key="1">
    <source>
        <dbReference type="Pfam" id="PF13649"/>
    </source>
</evidence>
<name>A0A0F4QJ96_9GAMM</name>
<keyword evidence="3" id="KW-1185">Reference proteome</keyword>
<dbReference type="AlphaFoldDB" id="A0A0F4QJ96"/>
<evidence type="ECO:0000313" key="2">
    <source>
        <dbReference type="EMBL" id="KJZ06732.1"/>
    </source>
</evidence>
<dbReference type="CDD" id="cd02440">
    <property type="entry name" value="AdoMet_MTases"/>
    <property type="match status" value="1"/>
</dbReference>
<proteinExistence type="predicted"/>
<comment type="caution">
    <text evidence="2">The sequence shown here is derived from an EMBL/GenBank/DDBJ whole genome shotgun (WGS) entry which is preliminary data.</text>
</comment>
<dbReference type="OrthoDB" id="323463at2"/>
<evidence type="ECO:0000313" key="3">
    <source>
        <dbReference type="Proteomes" id="UP000033452"/>
    </source>
</evidence>
<dbReference type="SUPFAM" id="SSF53335">
    <property type="entry name" value="S-adenosyl-L-methionine-dependent methyltransferases"/>
    <property type="match status" value="1"/>
</dbReference>
<dbReference type="PATRIC" id="fig|43658.5.peg.3840"/>
<reference evidence="2 3" key="1">
    <citation type="journal article" date="2015" name="BMC Genomics">
        <title>Genome mining reveals unlocked bioactive potential of marine Gram-negative bacteria.</title>
        <authorList>
            <person name="Machado H."/>
            <person name="Sonnenschein E.C."/>
            <person name="Melchiorsen J."/>
            <person name="Gram L."/>
        </authorList>
    </citation>
    <scope>NUCLEOTIDE SEQUENCE [LARGE SCALE GENOMIC DNA]</scope>
    <source>
        <strain evidence="2 3">S2471</strain>
    </source>
</reference>
<dbReference type="EMBL" id="JXYA01000045">
    <property type="protein sequence ID" value="KJZ06732.1"/>
    <property type="molecule type" value="Genomic_DNA"/>
</dbReference>
<feature type="domain" description="Methyltransferase" evidence="1">
    <location>
        <begin position="37"/>
        <end position="134"/>
    </location>
</feature>
<sequence length="194" mass="21115">MSHWNDEHASSYDEQWGELNFHQQIPQLAGVQPGFNIVELGCGGGYLSVCLAQSAQHVRVTALDPTPKMIALAKERQDKAGLSNAQLQFFAAGAEALDVSDNTQDLVVAAFSVHHWQNPDKSMALVFSALKPGGKIWLCEDLNAPTEGSLEVHANLKALDGLKSLLQNSGFVQLSHTRHHSHEGDFLIVEALKP</sequence>
<dbReference type="Pfam" id="PF13649">
    <property type="entry name" value="Methyltransf_25"/>
    <property type="match status" value="1"/>
</dbReference>
<dbReference type="PANTHER" id="PTHR43591">
    <property type="entry name" value="METHYLTRANSFERASE"/>
    <property type="match status" value="1"/>
</dbReference>
<dbReference type="Gene3D" id="3.40.50.150">
    <property type="entry name" value="Vaccinia Virus protein VP39"/>
    <property type="match status" value="1"/>
</dbReference>